<evidence type="ECO:0000256" key="1">
    <source>
        <dbReference type="SAM" id="Phobius"/>
    </source>
</evidence>
<feature type="transmembrane region" description="Helical" evidence="1">
    <location>
        <begin position="92"/>
        <end position="116"/>
    </location>
</feature>
<keyword evidence="3" id="KW-1185">Reference proteome</keyword>
<gene>
    <name evidence="2" type="ORF">HYN43_013370</name>
</gene>
<organism evidence="2 3">
    <name type="scientific">Mucilaginibacter celer</name>
    <dbReference type="NCBI Taxonomy" id="2305508"/>
    <lineage>
        <taxon>Bacteria</taxon>
        <taxon>Pseudomonadati</taxon>
        <taxon>Bacteroidota</taxon>
        <taxon>Sphingobacteriia</taxon>
        <taxon>Sphingobacteriales</taxon>
        <taxon>Sphingobacteriaceae</taxon>
        <taxon>Mucilaginibacter</taxon>
    </lineage>
</organism>
<keyword evidence="1" id="KW-0812">Transmembrane</keyword>
<dbReference type="KEGG" id="muh:HYN43_013370"/>
<proteinExistence type="predicted"/>
<dbReference type="Proteomes" id="UP000270046">
    <property type="component" value="Chromosome"/>
</dbReference>
<keyword evidence="1" id="KW-1133">Transmembrane helix</keyword>
<evidence type="ECO:0000313" key="2">
    <source>
        <dbReference type="EMBL" id="AYL96221.1"/>
    </source>
</evidence>
<name>A0A494VQI7_9SPHI</name>
<feature type="transmembrane region" description="Helical" evidence="1">
    <location>
        <begin position="55"/>
        <end position="72"/>
    </location>
</feature>
<keyword evidence="1" id="KW-0472">Membrane</keyword>
<reference evidence="2 3" key="1">
    <citation type="submission" date="2018-10" db="EMBL/GenBank/DDBJ databases">
        <title>Genome sequencing of Mucilaginibacter sp. HYN0043.</title>
        <authorList>
            <person name="Kim M."/>
            <person name="Yi H."/>
        </authorList>
    </citation>
    <scope>NUCLEOTIDE SEQUENCE [LARGE SCALE GENOMIC DNA]</scope>
    <source>
        <strain evidence="2 3">HYN0043</strain>
    </source>
</reference>
<dbReference type="AlphaFoldDB" id="A0A494VQI7"/>
<dbReference type="EMBL" id="CP032869">
    <property type="protein sequence ID" value="AYL96221.1"/>
    <property type="molecule type" value="Genomic_DNA"/>
</dbReference>
<accession>A0A494VQI7</accession>
<evidence type="ECO:0000313" key="3">
    <source>
        <dbReference type="Proteomes" id="UP000270046"/>
    </source>
</evidence>
<dbReference type="RefSeq" id="WP_119409823.1">
    <property type="nucleotide sequence ID" value="NZ_CP032869.1"/>
</dbReference>
<sequence length="253" mass="26777">MELTIIMKLISVVLAISLASERLVTFLKTIIPFLAGPQPPDVSAENSKTELIRKAIVMLIAFAVSWVGASFLDSPANLWGHLSLDPNDMNKGIPFFIIAIMASGGSAIWTNLLGFAKAIKDIGAEKKTQEKFNTLKKSDEFRFAGNGLKAFNIVGAKTESELKTINFEAAFSGGSGQLTVLFENGLGELIFSNSGTKTLDLPQGALNYIISGSSSNGPGGGIVLSISGSVISNAPHSYGPGIIWPNIQTMIVT</sequence>
<dbReference type="OrthoDB" id="9924508at2"/>
<protein>
    <submittedName>
        <fullName evidence="2">Uncharacterized protein</fullName>
    </submittedName>
</protein>